<dbReference type="EMBL" id="LDEV01001088">
    <property type="protein sequence ID" value="KLJ12219.1"/>
    <property type="molecule type" value="Genomic_DNA"/>
</dbReference>
<sequence length="130" mass="14653">MSKHALCLKPAPTGLLFLAASRTGQKSGKVGRKIFNAFQLQDYSSSPSPGCLSRFLNPRSTHEPPTRHGLRWSEHRGYQRPTIPLDKCRWGDRTTRLRQFVNDVRLRLCSSSSVRELSYIEIPSQGGISL</sequence>
<organism evidence="1 2">
    <name type="scientific">Blastomyces silverae</name>
    <dbReference type="NCBI Taxonomy" id="2060906"/>
    <lineage>
        <taxon>Eukaryota</taxon>
        <taxon>Fungi</taxon>
        <taxon>Dikarya</taxon>
        <taxon>Ascomycota</taxon>
        <taxon>Pezizomycotina</taxon>
        <taxon>Eurotiomycetes</taxon>
        <taxon>Eurotiomycetidae</taxon>
        <taxon>Onygenales</taxon>
        <taxon>Ajellomycetaceae</taxon>
        <taxon>Blastomyces</taxon>
    </lineage>
</organism>
<comment type="caution">
    <text evidence="1">The sequence shown here is derived from an EMBL/GenBank/DDBJ whole genome shotgun (WGS) entry which is preliminary data.</text>
</comment>
<evidence type="ECO:0000313" key="2">
    <source>
        <dbReference type="Proteomes" id="UP000053573"/>
    </source>
</evidence>
<reference evidence="2" key="1">
    <citation type="journal article" date="2015" name="PLoS Genet.">
        <title>The dynamic genome and transcriptome of the human fungal pathogen Blastomyces and close relative Emmonsia.</title>
        <authorList>
            <person name="Munoz J.F."/>
            <person name="Gauthier G.M."/>
            <person name="Desjardins C.A."/>
            <person name="Gallo J.E."/>
            <person name="Holder J."/>
            <person name="Sullivan T.D."/>
            <person name="Marty A.J."/>
            <person name="Carmen J.C."/>
            <person name="Chen Z."/>
            <person name="Ding L."/>
            <person name="Gujja S."/>
            <person name="Magrini V."/>
            <person name="Misas E."/>
            <person name="Mitreva M."/>
            <person name="Priest M."/>
            <person name="Saif S."/>
            <person name="Whiston E.A."/>
            <person name="Young S."/>
            <person name="Zeng Q."/>
            <person name="Goldman W.E."/>
            <person name="Mardis E.R."/>
            <person name="Taylor J.W."/>
            <person name="McEwen J.G."/>
            <person name="Clay O.K."/>
            <person name="Klein B.S."/>
            <person name="Cuomo C.A."/>
        </authorList>
    </citation>
    <scope>NUCLEOTIDE SEQUENCE [LARGE SCALE GENOMIC DNA]</scope>
    <source>
        <strain evidence="2">UAMH 139</strain>
    </source>
</reference>
<evidence type="ECO:0000313" key="1">
    <source>
        <dbReference type="EMBL" id="KLJ12219.1"/>
    </source>
</evidence>
<keyword evidence="2" id="KW-1185">Reference proteome</keyword>
<accession>A0A0H1BKZ3</accession>
<proteinExistence type="predicted"/>
<gene>
    <name evidence="1" type="ORF">EMPG_12721</name>
</gene>
<name>A0A0H1BKZ3_9EURO</name>
<protein>
    <submittedName>
        <fullName evidence="1">Uncharacterized protein</fullName>
    </submittedName>
</protein>
<dbReference type="Proteomes" id="UP000053573">
    <property type="component" value="Unassembled WGS sequence"/>
</dbReference>
<dbReference type="AlphaFoldDB" id="A0A0H1BKZ3"/>
<dbReference type="OrthoDB" id="10572511at2759"/>